<dbReference type="Pfam" id="PF07015">
    <property type="entry name" value="VirC1"/>
    <property type="match status" value="1"/>
</dbReference>
<dbReference type="InterPro" id="IPR050678">
    <property type="entry name" value="DNA_Partitioning_ATPase"/>
</dbReference>
<gene>
    <name evidence="1" type="ORF">QO005_003682</name>
</gene>
<dbReference type="InterPro" id="IPR027417">
    <property type="entry name" value="P-loop_NTPase"/>
</dbReference>
<dbReference type="PANTHER" id="PTHR13696">
    <property type="entry name" value="P-LOOP CONTAINING NUCLEOSIDE TRIPHOSPHATE HYDROLASE"/>
    <property type="match status" value="1"/>
</dbReference>
<protein>
    <submittedName>
        <fullName evidence="1">Chromosome partitioning protein</fullName>
    </submittedName>
</protein>
<proteinExistence type="predicted"/>
<dbReference type="PIRSF" id="PIRSF009320">
    <property type="entry name" value="Nuc_binding_HP_1000"/>
    <property type="match status" value="1"/>
</dbReference>
<dbReference type="CDD" id="cd02042">
    <property type="entry name" value="ParAB_family"/>
    <property type="match status" value="1"/>
</dbReference>
<dbReference type="Gene3D" id="3.40.50.300">
    <property type="entry name" value="P-loop containing nucleotide triphosphate hydrolases"/>
    <property type="match status" value="1"/>
</dbReference>
<dbReference type="InterPro" id="IPR009744">
    <property type="entry name" value="VirC1"/>
</dbReference>
<dbReference type="SUPFAM" id="SSF52540">
    <property type="entry name" value="P-loop containing nucleoside triphosphate hydrolases"/>
    <property type="match status" value="1"/>
</dbReference>
<evidence type="ECO:0000313" key="2">
    <source>
        <dbReference type="Proteomes" id="UP001235269"/>
    </source>
</evidence>
<dbReference type="PANTHER" id="PTHR13696:SF96">
    <property type="entry name" value="COBQ_COBB_MIND_PARA NUCLEOTIDE BINDING DOMAIN-CONTAINING PROTEIN"/>
    <property type="match status" value="1"/>
</dbReference>
<keyword evidence="2" id="KW-1185">Reference proteome</keyword>
<sequence>MPTPAQHFAGQWYPSQLFRLKEVKPMPIITFANTKGGAGKTTAVLLLATELGRRGFRVAVIDTDPQRWISRWFEEAPACGRLTVATYVSVAALQRTITAYQGEVDHVIVDLPGAQSPLLATALGLSDHVIIPIQGSSMDAQGGAQVIELLQYLDRKAGISIPFSVLLSRVNSMVTTRGLQAVKSLLAARSVHVLDTPIIERAAFRDMFEYRRALHMLEPQKVSNLAKALANAEAYADEVLALMPQARSTAAA</sequence>
<accession>A0ABU0IJA3</accession>
<dbReference type="EMBL" id="JAUSWH010000014">
    <property type="protein sequence ID" value="MDQ0457326.1"/>
    <property type="molecule type" value="Genomic_DNA"/>
</dbReference>
<evidence type="ECO:0000313" key="1">
    <source>
        <dbReference type="EMBL" id="MDQ0457326.1"/>
    </source>
</evidence>
<organism evidence="1 2">
    <name type="scientific">Rhizobium paknamense</name>
    <dbReference type="NCBI Taxonomy" id="1206817"/>
    <lineage>
        <taxon>Bacteria</taxon>
        <taxon>Pseudomonadati</taxon>
        <taxon>Pseudomonadota</taxon>
        <taxon>Alphaproteobacteria</taxon>
        <taxon>Hyphomicrobiales</taxon>
        <taxon>Rhizobiaceae</taxon>
        <taxon>Rhizobium/Agrobacterium group</taxon>
        <taxon>Rhizobium</taxon>
    </lineage>
</organism>
<comment type="caution">
    <text evidence="1">The sequence shown here is derived from an EMBL/GenBank/DDBJ whole genome shotgun (WGS) entry which is preliminary data.</text>
</comment>
<name>A0ABU0IJA3_9HYPH</name>
<reference evidence="1 2" key="1">
    <citation type="submission" date="2023-07" db="EMBL/GenBank/DDBJ databases">
        <title>Genomic Encyclopedia of Type Strains, Phase IV (KMG-IV): sequencing the most valuable type-strain genomes for metagenomic binning, comparative biology and taxonomic classification.</title>
        <authorList>
            <person name="Goeker M."/>
        </authorList>
    </citation>
    <scope>NUCLEOTIDE SEQUENCE [LARGE SCALE GENOMIC DNA]</scope>
    <source>
        <strain evidence="1 2">DSM 100301</strain>
    </source>
</reference>
<dbReference type="Proteomes" id="UP001235269">
    <property type="component" value="Unassembled WGS sequence"/>
</dbReference>